<evidence type="ECO:0000313" key="3">
    <source>
        <dbReference type="Proteomes" id="UP000323380"/>
    </source>
</evidence>
<proteinExistence type="predicted"/>
<gene>
    <name evidence="2" type="ORF">FXF69_32475</name>
</gene>
<dbReference type="AlphaFoldDB" id="A0A5D0NDS4"/>
<feature type="region of interest" description="Disordered" evidence="1">
    <location>
        <begin position="111"/>
        <end position="132"/>
    </location>
</feature>
<reference evidence="2 3" key="1">
    <citation type="submission" date="2019-08" db="EMBL/GenBank/DDBJ databases">
        <title>Actinomadura sp. nov. CYP1-5 isolated from mountain soil.</title>
        <authorList>
            <person name="Songsumanus A."/>
            <person name="Kuncharoen N."/>
            <person name="Kudo T."/>
            <person name="Yuki M."/>
            <person name="Igarashi Y."/>
            <person name="Tanasupawat S."/>
        </authorList>
    </citation>
    <scope>NUCLEOTIDE SEQUENCE [LARGE SCALE GENOMIC DNA]</scope>
    <source>
        <strain evidence="2 3">JCM 14158</strain>
    </source>
</reference>
<accession>A0A5D0NDS4</accession>
<dbReference type="Proteomes" id="UP000323380">
    <property type="component" value="Unassembled WGS sequence"/>
</dbReference>
<feature type="compositionally biased region" description="Low complexity" evidence="1">
    <location>
        <begin position="112"/>
        <end position="122"/>
    </location>
</feature>
<dbReference type="EMBL" id="VSFG01000008">
    <property type="protein sequence ID" value="TYB42512.1"/>
    <property type="molecule type" value="Genomic_DNA"/>
</dbReference>
<evidence type="ECO:0000313" key="2">
    <source>
        <dbReference type="EMBL" id="TYB42512.1"/>
    </source>
</evidence>
<sequence>MIRWIEPKPWSVHVPASSRKFHLDRFADEAVQEGWQVARRYDGPQPLVHVYDRDIPEFGESITLAPDLAPNRWWFRSSTGEDLAPHTKPAQAAKQVTRILIPYVTAVRAARSHQTQTTRRPSSTPPAVPDPTHATAIAGLHERFAGVVCWWGAYTYEWWAIVPGGTRWKIVSAEDPDTLVHLILKARNQR</sequence>
<evidence type="ECO:0000256" key="1">
    <source>
        <dbReference type="SAM" id="MobiDB-lite"/>
    </source>
</evidence>
<keyword evidence="3" id="KW-1185">Reference proteome</keyword>
<protein>
    <submittedName>
        <fullName evidence="2">Uncharacterized protein</fullName>
    </submittedName>
</protein>
<comment type="caution">
    <text evidence="2">The sequence shown here is derived from an EMBL/GenBank/DDBJ whole genome shotgun (WGS) entry which is preliminary data.</text>
</comment>
<organism evidence="2 3">
    <name type="scientific">Actinomadura chibensis</name>
    <dbReference type="NCBI Taxonomy" id="392828"/>
    <lineage>
        <taxon>Bacteria</taxon>
        <taxon>Bacillati</taxon>
        <taxon>Actinomycetota</taxon>
        <taxon>Actinomycetes</taxon>
        <taxon>Streptosporangiales</taxon>
        <taxon>Thermomonosporaceae</taxon>
        <taxon>Actinomadura</taxon>
    </lineage>
</organism>
<name>A0A5D0NDS4_9ACTN</name>